<dbReference type="EMBL" id="BPRC01000012">
    <property type="protein sequence ID" value="GJE66234.1"/>
    <property type="molecule type" value="Genomic_DNA"/>
</dbReference>
<dbReference type="RefSeq" id="WP_238225895.1">
    <property type="nucleotide sequence ID" value="NZ_BAAADH010000026.1"/>
</dbReference>
<reference evidence="1" key="1">
    <citation type="journal article" date="2021" name="Front. Microbiol.">
        <title>Comprehensive Comparative Genomics and Phenotyping of Methylobacterium Species.</title>
        <authorList>
            <person name="Alessa O."/>
            <person name="Ogura Y."/>
            <person name="Fujitani Y."/>
            <person name="Takami H."/>
            <person name="Hayashi T."/>
            <person name="Sahin N."/>
            <person name="Tani A."/>
        </authorList>
    </citation>
    <scope>NUCLEOTIDE SEQUENCE</scope>
    <source>
        <strain evidence="1">NBRC 15686</strain>
    </source>
</reference>
<sequence length="224" mass="24356">MLIGLSLLILLSSVAFCLRQHRREAAWRGGLLDDCAGQVATPRLGRDRAGFATLRGRLGSAAVDIRFVPDTLVHRRLPQLWLHVTLRVPLATGAILDVLRRPASAEFYAPDRLPLRLPVPQTWPADTLVRGTPGAEALLARIGPALSRLFADPTVKEVLVTSDGLRLTVQASQGARGTYLLLRGSRFPLSRLASDRLSGTLRDGLDLARILSEPSSETRHARAA</sequence>
<name>A0ABQ4UG40_9HYPH</name>
<dbReference type="Proteomes" id="UP001055039">
    <property type="component" value="Unassembled WGS sequence"/>
</dbReference>
<protein>
    <submittedName>
        <fullName evidence="1">Uncharacterized protein</fullName>
    </submittedName>
</protein>
<gene>
    <name evidence="1" type="ORF">LNAOJCKE_3451</name>
</gene>
<comment type="caution">
    <text evidence="1">The sequence shown here is derived from an EMBL/GenBank/DDBJ whole genome shotgun (WGS) entry which is preliminary data.</text>
</comment>
<organism evidence="1 2">
    <name type="scientific">Methylorubrum aminovorans</name>
    <dbReference type="NCBI Taxonomy" id="269069"/>
    <lineage>
        <taxon>Bacteria</taxon>
        <taxon>Pseudomonadati</taxon>
        <taxon>Pseudomonadota</taxon>
        <taxon>Alphaproteobacteria</taxon>
        <taxon>Hyphomicrobiales</taxon>
        <taxon>Methylobacteriaceae</taxon>
        <taxon>Methylorubrum</taxon>
    </lineage>
</organism>
<accession>A0ABQ4UG40</accession>
<evidence type="ECO:0000313" key="2">
    <source>
        <dbReference type="Proteomes" id="UP001055039"/>
    </source>
</evidence>
<evidence type="ECO:0000313" key="1">
    <source>
        <dbReference type="EMBL" id="GJE66234.1"/>
    </source>
</evidence>
<reference evidence="1" key="2">
    <citation type="submission" date="2021-08" db="EMBL/GenBank/DDBJ databases">
        <authorList>
            <person name="Tani A."/>
            <person name="Ola A."/>
            <person name="Ogura Y."/>
            <person name="Katsura K."/>
            <person name="Hayashi T."/>
        </authorList>
    </citation>
    <scope>NUCLEOTIDE SEQUENCE</scope>
    <source>
        <strain evidence="1">NBRC 15686</strain>
    </source>
</reference>
<keyword evidence="2" id="KW-1185">Reference proteome</keyword>
<proteinExistence type="predicted"/>